<comment type="caution">
    <text evidence="1">The sequence shown here is derived from an EMBL/GenBank/DDBJ whole genome shotgun (WGS) entry which is preliminary data.</text>
</comment>
<organism evidence="1 2">
    <name type="scientific">Streptosporangium amethystogenes subsp. fukuiense</name>
    <dbReference type="NCBI Taxonomy" id="698418"/>
    <lineage>
        <taxon>Bacteria</taxon>
        <taxon>Bacillati</taxon>
        <taxon>Actinomycetota</taxon>
        <taxon>Actinomycetes</taxon>
        <taxon>Streptosporangiales</taxon>
        <taxon>Streptosporangiaceae</taxon>
        <taxon>Streptosporangium</taxon>
    </lineage>
</organism>
<evidence type="ECO:0008006" key="3">
    <source>
        <dbReference type="Google" id="ProtNLM"/>
    </source>
</evidence>
<dbReference type="Proteomes" id="UP001596514">
    <property type="component" value="Unassembled WGS sequence"/>
</dbReference>
<reference evidence="2" key="1">
    <citation type="journal article" date="2019" name="Int. J. Syst. Evol. Microbiol.">
        <title>The Global Catalogue of Microorganisms (GCM) 10K type strain sequencing project: providing services to taxonomists for standard genome sequencing and annotation.</title>
        <authorList>
            <consortium name="The Broad Institute Genomics Platform"/>
            <consortium name="The Broad Institute Genome Sequencing Center for Infectious Disease"/>
            <person name="Wu L."/>
            <person name="Ma J."/>
        </authorList>
    </citation>
    <scope>NUCLEOTIDE SEQUENCE [LARGE SCALE GENOMIC DNA]</scope>
    <source>
        <strain evidence="2">JCM 10083</strain>
    </source>
</reference>
<keyword evidence="2" id="KW-1185">Reference proteome</keyword>
<gene>
    <name evidence="1" type="ORF">ACFQVD_01370</name>
</gene>
<sequence>MGGAGSSRRRDGPRRLTARLAATRGTVVTGNLNVPGMPANRRLARAVTDAGLNEMRRLFAHKADRRYPSGKTCQGHGAVKAGPPCPDARVSAPSAVWAWIGT</sequence>
<name>A0ABW2SR37_9ACTN</name>
<protein>
    <recommendedName>
        <fullName evidence="3">Transposase</fullName>
    </recommendedName>
</protein>
<dbReference type="RefSeq" id="WP_343967646.1">
    <property type="nucleotide sequence ID" value="NZ_BAAAGK010000058.1"/>
</dbReference>
<accession>A0ABW2SR37</accession>
<evidence type="ECO:0000313" key="2">
    <source>
        <dbReference type="Proteomes" id="UP001596514"/>
    </source>
</evidence>
<dbReference type="EMBL" id="JBHTEE010000001">
    <property type="protein sequence ID" value="MFC7598750.1"/>
    <property type="molecule type" value="Genomic_DNA"/>
</dbReference>
<evidence type="ECO:0000313" key="1">
    <source>
        <dbReference type="EMBL" id="MFC7598750.1"/>
    </source>
</evidence>
<proteinExistence type="predicted"/>